<keyword evidence="3 4" id="KW-0326">Glycosidase</keyword>
<dbReference type="SUPFAM" id="SSF51126">
    <property type="entry name" value="Pectin lyase-like"/>
    <property type="match status" value="1"/>
</dbReference>
<keyword evidence="7" id="KW-1185">Reference proteome</keyword>
<protein>
    <submittedName>
        <fullName evidence="6">Glycoside hydrolase family 28 protein</fullName>
    </submittedName>
</protein>
<dbReference type="PANTHER" id="PTHR31339:SF9">
    <property type="entry name" value="PLASMIN AND FIBRONECTIN-BINDING PROTEIN A"/>
    <property type="match status" value="1"/>
</dbReference>
<dbReference type="RefSeq" id="WP_135530858.1">
    <property type="nucleotide sequence ID" value="NZ_SRKZ01000003.1"/>
</dbReference>
<gene>
    <name evidence="6" type="ORF">EU557_12940</name>
</gene>
<accession>A0A4Z0MNE8</accession>
<dbReference type="AlphaFoldDB" id="A0A4Z0MNE8"/>
<dbReference type="Pfam" id="PF00295">
    <property type="entry name" value="Glyco_hydro_28"/>
    <property type="match status" value="1"/>
</dbReference>
<dbReference type="SMART" id="SM00710">
    <property type="entry name" value="PbH1"/>
    <property type="match status" value="4"/>
</dbReference>
<dbReference type="OrthoDB" id="9795222at2"/>
<dbReference type="EMBL" id="SRKZ01000003">
    <property type="protein sequence ID" value="TGD80715.1"/>
    <property type="molecule type" value="Genomic_DNA"/>
</dbReference>
<dbReference type="InterPro" id="IPR012334">
    <property type="entry name" value="Pectin_lyas_fold"/>
</dbReference>
<evidence type="ECO:0000256" key="1">
    <source>
        <dbReference type="ARBA" id="ARBA00008834"/>
    </source>
</evidence>
<feature type="signal peptide" evidence="5">
    <location>
        <begin position="1"/>
        <end position="19"/>
    </location>
</feature>
<comment type="caution">
    <text evidence="6">The sequence shown here is derived from an EMBL/GenBank/DDBJ whole genome shotgun (WGS) entry which is preliminary data.</text>
</comment>
<dbReference type="GO" id="GO:0005975">
    <property type="term" value="P:carbohydrate metabolic process"/>
    <property type="evidence" value="ECO:0007669"/>
    <property type="project" value="InterPro"/>
</dbReference>
<dbReference type="InterPro" id="IPR011050">
    <property type="entry name" value="Pectin_lyase_fold/virulence"/>
</dbReference>
<evidence type="ECO:0000256" key="4">
    <source>
        <dbReference type="RuleBase" id="RU361169"/>
    </source>
</evidence>
<dbReference type="PANTHER" id="PTHR31339">
    <property type="entry name" value="PECTIN LYASE-RELATED"/>
    <property type="match status" value="1"/>
</dbReference>
<dbReference type="InterPro" id="IPR000743">
    <property type="entry name" value="Glyco_hydro_28"/>
</dbReference>
<evidence type="ECO:0000313" key="6">
    <source>
        <dbReference type="EMBL" id="TGD80715.1"/>
    </source>
</evidence>
<name>A0A4Z0MNE8_9BACT</name>
<evidence type="ECO:0000313" key="7">
    <source>
        <dbReference type="Proteomes" id="UP000298284"/>
    </source>
</evidence>
<dbReference type="PROSITE" id="PS00502">
    <property type="entry name" value="POLYGALACTURONASE"/>
    <property type="match status" value="1"/>
</dbReference>
<proteinExistence type="inferred from homology"/>
<dbReference type="Gene3D" id="2.160.20.10">
    <property type="entry name" value="Single-stranded right-handed beta-helix, Pectin lyase-like"/>
    <property type="match status" value="1"/>
</dbReference>
<keyword evidence="5" id="KW-0732">Signal</keyword>
<dbReference type="InterPro" id="IPR006626">
    <property type="entry name" value="PbH1"/>
</dbReference>
<sequence>MIKTLCSLGLLALPAMASAQTAFKPNLPAVKTTSFNADTTSIAKLGAQADGVTMNTSFIQQAIDACSQKGGGVVLIPRGHWRTGPLEMRSNVNLHVATGALVQFSNQRSDFKLIKTNWEGLDAVRNQPLIYGKNLENVAITGRGILDGAGEAWHMVQKGRSLEGEWKQLVASGGALNEKQDRWYPTAQSLKGTTVKEAGVLTEEKQNIQDFEDIKDYLRPDFLVLDGCKRLLLEGVTFQNSPAWTVHPMMSQDIIIRNVNVLNGPYTPNTDALDLESCKNGVVEGCTFSAGDDAICIKSGRNEQGRKRAMPTENFIIRNCTVYRGHGGFVIGSEMSGGARNIYASNLTFIGTDIGIRFKTTRGRGGVVEDIFLENIDMKDIRGEAILFDMYYMIKDPTPQVAGSKERPVSPAKPVDETTPQFRKIQMRNVTCNGARTAMMVRGLPEMAIKDISLENATLQSDKGLVCIEADNIRLKNVTLLPTSTDPVMEVHNSQNITLDGIRYPAQAAVLLRVSGAEKAKDVRLLNTDISKAKQALELGQNVKKKAVTVSKR</sequence>
<dbReference type="InterPro" id="IPR051801">
    <property type="entry name" value="GH28_Enzymes"/>
</dbReference>
<dbReference type="Proteomes" id="UP000298284">
    <property type="component" value="Unassembled WGS sequence"/>
</dbReference>
<dbReference type="GO" id="GO:0004650">
    <property type="term" value="F:polygalacturonase activity"/>
    <property type="evidence" value="ECO:0007669"/>
    <property type="project" value="InterPro"/>
</dbReference>
<keyword evidence="2 4" id="KW-0378">Hydrolase</keyword>
<reference evidence="6 7" key="1">
    <citation type="submission" date="2019-04" db="EMBL/GenBank/DDBJ databases">
        <authorList>
            <person name="Feng G."/>
            <person name="Zhang J."/>
            <person name="Zhu H."/>
        </authorList>
    </citation>
    <scope>NUCLEOTIDE SEQUENCE [LARGE SCALE GENOMIC DNA]</scope>
    <source>
        <strain evidence="6 7">JCM 19491</strain>
    </source>
</reference>
<evidence type="ECO:0000256" key="3">
    <source>
        <dbReference type="ARBA" id="ARBA00023295"/>
    </source>
</evidence>
<evidence type="ECO:0000256" key="2">
    <source>
        <dbReference type="ARBA" id="ARBA00022801"/>
    </source>
</evidence>
<comment type="similarity">
    <text evidence="1 4">Belongs to the glycosyl hydrolase 28 family.</text>
</comment>
<feature type="chain" id="PRO_5021380770" evidence="5">
    <location>
        <begin position="20"/>
        <end position="553"/>
    </location>
</feature>
<evidence type="ECO:0000256" key="5">
    <source>
        <dbReference type="SAM" id="SignalP"/>
    </source>
</evidence>
<organism evidence="6 7">
    <name type="scientific">Hymenobacter wooponensis</name>
    <dbReference type="NCBI Taxonomy" id="1525360"/>
    <lineage>
        <taxon>Bacteria</taxon>
        <taxon>Pseudomonadati</taxon>
        <taxon>Bacteroidota</taxon>
        <taxon>Cytophagia</taxon>
        <taxon>Cytophagales</taxon>
        <taxon>Hymenobacteraceae</taxon>
        <taxon>Hymenobacter</taxon>
    </lineage>
</organism>